<dbReference type="Proteomes" id="UP000461409">
    <property type="component" value="Unassembled WGS sequence"/>
</dbReference>
<proteinExistence type="predicted"/>
<dbReference type="InterPro" id="IPR025514">
    <property type="entry name" value="DUF4402"/>
</dbReference>
<dbReference type="AlphaFoldDB" id="A0A844X889"/>
<dbReference type="Pfam" id="PF14352">
    <property type="entry name" value="DUF4402"/>
    <property type="match status" value="1"/>
</dbReference>
<keyword evidence="2" id="KW-1185">Reference proteome</keyword>
<dbReference type="EMBL" id="WUBR01000001">
    <property type="protein sequence ID" value="MWV26591.1"/>
    <property type="molecule type" value="Genomic_DNA"/>
</dbReference>
<organism evidence="1 2">
    <name type="scientific">Aurantiacibacter rhizosphaerae</name>
    <dbReference type="NCBI Taxonomy" id="2691582"/>
    <lineage>
        <taxon>Bacteria</taxon>
        <taxon>Pseudomonadati</taxon>
        <taxon>Pseudomonadota</taxon>
        <taxon>Alphaproteobacteria</taxon>
        <taxon>Sphingomonadales</taxon>
        <taxon>Erythrobacteraceae</taxon>
        <taxon>Aurantiacibacter</taxon>
    </lineage>
</organism>
<accession>A0A844X889</accession>
<evidence type="ECO:0000313" key="1">
    <source>
        <dbReference type="EMBL" id="MWV26591.1"/>
    </source>
</evidence>
<reference evidence="1 2" key="2">
    <citation type="submission" date="2020-02" db="EMBL/GenBank/DDBJ databases">
        <title>Erythrobacter dongmakensis sp. nov., isolated from a tidal mudflat.</title>
        <authorList>
            <person name="Kim I.S."/>
        </authorList>
    </citation>
    <scope>NUCLEOTIDE SEQUENCE [LARGE SCALE GENOMIC DNA]</scope>
    <source>
        <strain evidence="1 2">GH3-10</strain>
    </source>
</reference>
<reference evidence="1 2" key="1">
    <citation type="submission" date="2019-12" db="EMBL/GenBank/DDBJ databases">
        <authorList>
            <person name="Lee S.D."/>
        </authorList>
    </citation>
    <scope>NUCLEOTIDE SEQUENCE [LARGE SCALE GENOMIC DNA]</scope>
    <source>
        <strain evidence="1 2">GH3-10</strain>
    </source>
</reference>
<sequence>MTKRFQSIASVAAFLGGIVGGSGAVLLPAVAAAKTPEVIVNAQSDLRFGTFMVFGSGSRNVSYTGNVTDVSLVALEGNPTGPARFTVSYDRGNESKHVLDIELEMVISTPPRVRDGGVEGQLSAFETDLANTGSLAPGQPIRVELRNCRTRVCSVSFSVGARLDVTRQFGGANLVIPIPVDVTVISAERQGR</sequence>
<gene>
    <name evidence="1" type="ORF">GRF63_01615</name>
</gene>
<evidence type="ECO:0000313" key="2">
    <source>
        <dbReference type="Proteomes" id="UP000461409"/>
    </source>
</evidence>
<name>A0A844X889_9SPHN</name>
<comment type="caution">
    <text evidence="1">The sequence shown here is derived from an EMBL/GenBank/DDBJ whole genome shotgun (WGS) entry which is preliminary data.</text>
</comment>
<protein>
    <submittedName>
        <fullName evidence="1">DUF4402 domain-containing protein</fullName>
    </submittedName>
</protein>
<dbReference type="RefSeq" id="WP_160484267.1">
    <property type="nucleotide sequence ID" value="NZ_WUBR01000001.1"/>
</dbReference>